<dbReference type="Gene3D" id="3.40.50.300">
    <property type="entry name" value="P-loop containing nucleotide triphosphate hydrolases"/>
    <property type="match status" value="1"/>
</dbReference>
<proteinExistence type="inferred from homology"/>
<dbReference type="SUPFAM" id="SSF52540">
    <property type="entry name" value="P-loop containing nucleoside triphosphate hydrolases"/>
    <property type="match status" value="1"/>
</dbReference>
<protein>
    <recommendedName>
        <fullName evidence="2 9">Cell division ATP-binding protein FtsE</fullName>
    </recommendedName>
</protein>
<dbReference type="GO" id="GO:0005886">
    <property type="term" value="C:plasma membrane"/>
    <property type="evidence" value="ECO:0007669"/>
    <property type="project" value="UniProtKB-SubCell"/>
</dbReference>
<dbReference type="NCBIfam" id="TIGR02673">
    <property type="entry name" value="FtsE"/>
    <property type="match status" value="1"/>
</dbReference>
<dbReference type="Pfam" id="PF00005">
    <property type="entry name" value="ABC_tran"/>
    <property type="match status" value="1"/>
</dbReference>
<comment type="subcellular location">
    <subcellularLocation>
        <location evidence="9">Cell membrane</location>
        <topology evidence="9">Peripheral membrane protein</topology>
        <orientation evidence="9">Cytoplasmic side</orientation>
    </subcellularLocation>
</comment>
<evidence type="ECO:0000313" key="12">
    <source>
        <dbReference type="Proteomes" id="UP000256329"/>
    </source>
</evidence>
<dbReference type="InterPro" id="IPR003439">
    <property type="entry name" value="ABC_transporter-like_ATP-bd"/>
</dbReference>
<dbReference type="InterPro" id="IPR003593">
    <property type="entry name" value="AAA+_ATPase"/>
</dbReference>
<name>A0A3D8P4F2_9THEO</name>
<keyword evidence="4 9" id="KW-0132">Cell division</keyword>
<dbReference type="InterPro" id="IPR017871">
    <property type="entry name" value="ABC_transporter-like_CS"/>
</dbReference>
<evidence type="ECO:0000256" key="2">
    <source>
        <dbReference type="ARBA" id="ARBA00020019"/>
    </source>
</evidence>
<keyword evidence="7 9" id="KW-0472">Membrane</keyword>
<keyword evidence="6 9" id="KW-0067">ATP-binding</keyword>
<evidence type="ECO:0000256" key="1">
    <source>
        <dbReference type="ARBA" id="ARBA00005417"/>
    </source>
</evidence>
<keyword evidence="12" id="KW-1185">Reference proteome</keyword>
<dbReference type="PANTHER" id="PTHR24220:SF470">
    <property type="entry name" value="CELL DIVISION ATP-BINDING PROTEIN FTSE"/>
    <property type="match status" value="1"/>
</dbReference>
<evidence type="ECO:0000256" key="7">
    <source>
        <dbReference type="ARBA" id="ARBA00023136"/>
    </source>
</evidence>
<comment type="similarity">
    <text evidence="1 9">Belongs to the ABC transporter superfamily.</text>
</comment>
<sequence>MIKFCNVTKIYPNGVRALVDVSFSIERGEFVFVVGPSGAGKTTLTKLICREELPTRGQVLVNGRNVARLRPSEVANLRRRIGMVFQDFRLLPRKTVFENVALALEIAGASWREIRKRVPEVLARVGLADKARCFPHQLSGGEQQRVAIARALVNRPFLLMADEPTGNLDPQTSWDLLQLLLKINEEGTTVLMVTHAWDLVNAVGKRVISLQEGRLTEELPAWGNYRYGT</sequence>
<evidence type="ECO:0000313" key="11">
    <source>
        <dbReference type="EMBL" id="RDV82138.1"/>
    </source>
</evidence>
<dbReference type="GO" id="GO:0022857">
    <property type="term" value="F:transmembrane transporter activity"/>
    <property type="evidence" value="ECO:0007669"/>
    <property type="project" value="TreeGrafter"/>
</dbReference>
<keyword evidence="3 9" id="KW-1003">Cell membrane</keyword>
<comment type="function">
    <text evidence="9">Part of the ABC transporter FtsEX involved in cellular division.</text>
</comment>
<dbReference type="PROSITE" id="PS50893">
    <property type="entry name" value="ABC_TRANSPORTER_2"/>
    <property type="match status" value="1"/>
</dbReference>
<dbReference type="InterPro" id="IPR027417">
    <property type="entry name" value="P-loop_NTPase"/>
</dbReference>
<evidence type="ECO:0000256" key="9">
    <source>
        <dbReference type="RuleBase" id="RU365094"/>
    </source>
</evidence>
<dbReference type="OrthoDB" id="9810992at2"/>
<keyword evidence="8 9" id="KW-0131">Cell cycle</keyword>
<evidence type="ECO:0000256" key="4">
    <source>
        <dbReference type="ARBA" id="ARBA00022618"/>
    </source>
</evidence>
<dbReference type="SMART" id="SM00382">
    <property type="entry name" value="AAA"/>
    <property type="match status" value="1"/>
</dbReference>
<dbReference type="InterPro" id="IPR015854">
    <property type="entry name" value="ABC_transpr_LolD-like"/>
</dbReference>
<accession>A0A3D8P4F2</accession>
<dbReference type="GO" id="GO:0005524">
    <property type="term" value="F:ATP binding"/>
    <property type="evidence" value="ECO:0007669"/>
    <property type="project" value="UniProtKB-UniRule"/>
</dbReference>
<dbReference type="GO" id="GO:0016887">
    <property type="term" value="F:ATP hydrolysis activity"/>
    <property type="evidence" value="ECO:0007669"/>
    <property type="project" value="InterPro"/>
</dbReference>
<dbReference type="PROSITE" id="PS00211">
    <property type="entry name" value="ABC_TRANSPORTER_1"/>
    <property type="match status" value="1"/>
</dbReference>
<dbReference type="Proteomes" id="UP000256329">
    <property type="component" value="Unassembled WGS sequence"/>
</dbReference>
<evidence type="ECO:0000259" key="10">
    <source>
        <dbReference type="PROSITE" id="PS50893"/>
    </source>
</evidence>
<comment type="caution">
    <text evidence="11">The sequence shown here is derived from an EMBL/GenBank/DDBJ whole genome shotgun (WGS) entry which is preliminary data.</text>
</comment>
<dbReference type="RefSeq" id="WP_115793030.1">
    <property type="nucleotide sequence ID" value="NZ_QSLN01000012.1"/>
</dbReference>
<feature type="domain" description="ABC transporter" evidence="10">
    <location>
        <begin position="2"/>
        <end position="227"/>
    </location>
</feature>
<dbReference type="InterPro" id="IPR005286">
    <property type="entry name" value="Cell_div_FtsE"/>
</dbReference>
<evidence type="ECO:0000256" key="8">
    <source>
        <dbReference type="ARBA" id="ARBA00023306"/>
    </source>
</evidence>
<keyword evidence="5 9" id="KW-0547">Nucleotide-binding</keyword>
<reference evidence="11 12" key="1">
    <citation type="submission" date="2018-08" db="EMBL/GenBank/DDBJ databases">
        <title>Form III RuBisCO-mediated autotrophy in Thermodesulfobium bacteria.</title>
        <authorList>
            <person name="Toshchakov S.V."/>
            <person name="Kublanov I.V."/>
            <person name="Frolov E."/>
            <person name="Bonch-Osmolovskaya E.A."/>
            <person name="Tourova T.P."/>
            <person name="Chernych N.A."/>
            <person name="Lebedinsky A.V."/>
        </authorList>
    </citation>
    <scope>NUCLEOTIDE SEQUENCE [LARGE SCALE GENOMIC DNA]</scope>
    <source>
        <strain evidence="11 12">SR</strain>
    </source>
</reference>
<evidence type="ECO:0000256" key="3">
    <source>
        <dbReference type="ARBA" id="ARBA00022475"/>
    </source>
</evidence>
<dbReference type="AlphaFoldDB" id="A0A3D8P4F2"/>
<evidence type="ECO:0000256" key="5">
    <source>
        <dbReference type="ARBA" id="ARBA00022741"/>
    </source>
</evidence>
<dbReference type="PANTHER" id="PTHR24220">
    <property type="entry name" value="IMPORT ATP-BINDING PROTEIN"/>
    <property type="match status" value="1"/>
</dbReference>
<evidence type="ECO:0000256" key="6">
    <source>
        <dbReference type="ARBA" id="ARBA00022840"/>
    </source>
</evidence>
<dbReference type="FunFam" id="3.40.50.300:FF:000056">
    <property type="entry name" value="Cell division ATP-binding protein FtsE"/>
    <property type="match status" value="1"/>
</dbReference>
<comment type="subunit">
    <text evidence="9">Homodimer. Forms a membrane-associated complex with FtsX.</text>
</comment>
<dbReference type="EMBL" id="QSLN01000012">
    <property type="protein sequence ID" value="RDV82138.1"/>
    <property type="molecule type" value="Genomic_DNA"/>
</dbReference>
<organism evidence="11 12">
    <name type="scientific">Ammonifex thiophilus</name>
    <dbReference type="NCBI Taxonomy" id="444093"/>
    <lineage>
        <taxon>Bacteria</taxon>
        <taxon>Bacillati</taxon>
        <taxon>Bacillota</taxon>
        <taxon>Clostridia</taxon>
        <taxon>Thermoanaerobacterales</taxon>
        <taxon>Thermoanaerobacteraceae</taxon>
        <taxon>Ammonifex</taxon>
    </lineage>
</organism>
<gene>
    <name evidence="9 11" type="primary">ftsE</name>
    <name evidence="11" type="ORF">DXX99_08250</name>
</gene>
<dbReference type="GO" id="GO:0051301">
    <property type="term" value="P:cell division"/>
    <property type="evidence" value="ECO:0007669"/>
    <property type="project" value="UniProtKB-UniRule"/>
</dbReference>